<protein>
    <submittedName>
        <fullName evidence="1">Uncharacterized protein</fullName>
    </submittedName>
</protein>
<organism evidence="1 2">
    <name type="scientific">Boeremia exigua</name>
    <dbReference type="NCBI Taxonomy" id="749465"/>
    <lineage>
        <taxon>Eukaryota</taxon>
        <taxon>Fungi</taxon>
        <taxon>Dikarya</taxon>
        <taxon>Ascomycota</taxon>
        <taxon>Pezizomycotina</taxon>
        <taxon>Dothideomycetes</taxon>
        <taxon>Pleosporomycetidae</taxon>
        <taxon>Pleosporales</taxon>
        <taxon>Pleosporineae</taxon>
        <taxon>Didymellaceae</taxon>
        <taxon>Boeremia</taxon>
    </lineage>
</organism>
<sequence>MRAPVTEHHNTTTDSNTIVDLQPPERHCIRSYISNLEADSSGKSRNDKLEVSGHACPAFIAIPTVNLEDDKADQ</sequence>
<name>A0ACC2ISJ7_9PLEO</name>
<reference evidence="1" key="1">
    <citation type="submission" date="2022-11" db="EMBL/GenBank/DDBJ databases">
        <title>Genome Sequence of Boeremia exigua.</title>
        <authorList>
            <person name="Buettner E."/>
        </authorList>
    </citation>
    <scope>NUCLEOTIDE SEQUENCE</scope>
    <source>
        <strain evidence="1">CU02</strain>
    </source>
</reference>
<dbReference type="Proteomes" id="UP001153331">
    <property type="component" value="Unassembled WGS sequence"/>
</dbReference>
<comment type="caution">
    <text evidence="1">The sequence shown here is derived from an EMBL/GenBank/DDBJ whole genome shotgun (WGS) entry which is preliminary data.</text>
</comment>
<evidence type="ECO:0000313" key="2">
    <source>
        <dbReference type="Proteomes" id="UP001153331"/>
    </source>
</evidence>
<proteinExistence type="predicted"/>
<gene>
    <name evidence="1" type="ORF">OPT61_g827</name>
</gene>
<dbReference type="EMBL" id="JAPHNI010000029">
    <property type="protein sequence ID" value="KAJ8118118.1"/>
    <property type="molecule type" value="Genomic_DNA"/>
</dbReference>
<accession>A0ACC2ISJ7</accession>
<evidence type="ECO:0000313" key="1">
    <source>
        <dbReference type="EMBL" id="KAJ8118118.1"/>
    </source>
</evidence>
<keyword evidence="2" id="KW-1185">Reference proteome</keyword>